<evidence type="ECO:0000256" key="4">
    <source>
        <dbReference type="ARBA" id="ARBA00022723"/>
    </source>
</evidence>
<evidence type="ECO:0000256" key="8">
    <source>
        <dbReference type="ARBA" id="ARBA00023033"/>
    </source>
</evidence>
<feature type="region of interest" description="Disordered" evidence="12">
    <location>
        <begin position="667"/>
        <end position="708"/>
    </location>
</feature>
<organism evidence="13 14">
    <name type="scientific">Trichosporon asahii var. asahii (strain CBS 8904)</name>
    <name type="common">Yeast</name>
    <dbReference type="NCBI Taxonomy" id="1220162"/>
    <lineage>
        <taxon>Eukaryota</taxon>
        <taxon>Fungi</taxon>
        <taxon>Dikarya</taxon>
        <taxon>Basidiomycota</taxon>
        <taxon>Agaricomycotina</taxon>
        <taxon>Tremellomycetes</taxon>
        <taxon>Trichosporonales</taxon>
        <taxon>Trichosporonaceae</taxon>
        <taxon>Trichosporon</taxon>
    </lineage>
</organism>
<dbReference type="GO" id="GO:0004497">
    <property type="term" value="F:monooxygenase activity"/>
    <property type="evidence" value="ECO:0007669"/>
    <property type="project" value="UniProtKB-KW"/>
</dbReference>
<sequence length="888" mass="100688">MCGAKIAHIPITKTPPHRLHASRSTLARRLDMTTSRLSRPQAGRTIRLFGVLSLLAAPAAANVAMWHPSMYGFEAGVDDAGRAAEPLAKAKFGDWWLHGAKDQSPEEGQFLELPAGGQFKGELASKKSFTSFGNEVSCDEEGAVHDQIPRISCGLALAYVGNVEELHPANFTVISVRHDCTKPEVVFDIPKNLPACPEEGCHCLWGAADYGNGGWQGKPGADPLPDPQLPKACAGRPEECIKGAKQMVVWGQAEGNNVIGDGRFNDDFGYADGAQADIWELDNKKPVAKVLRRDEGGDNQNNGGNDGQGWDQKWYKQTWTLDELRQPWTDEERVYIEREAHQHWDNILSEKDYDYLDMNSLSVPAQYVVRKLRAQLWLATASKEEMPQTKQPGAAETKAPEQKPTAAEAKVTEAVKTQAQGAEQPKKTAALEPKKVEGDKTKEEASKQSPEDQKKVEEELKKKAEEANKKAQEAKKNPEDQKKKEEEEQKKKDEEARKKADEDKKKEEEKKKADETSKRSEAAPTSYSWGFANLNEYLDKLRREGQGPAMAQIEYLKESWKEMQADDNYPPDMIKWWQTLQDKFEPWKTPTPVTTGNPSVNTVRLNSIIDAIKNAGKLKRGEPHPTPAPRLPAHPKREMNIDSDKVLVNTLQDVQTTKLLLFNPNAQQEAKTEGVYTKQADGPAPTPIATLRGPPANAKKPSSTTSSWEPTGTYASLFGYLLDEVKHDPSYRLSPAQLRWLDHLKKSRDDGIWNGEWTKDFWTFMIEMRHQQRKRWLKPNDQGDIELQDWDTRTYRDKNDVERFLRQLEWSDDEIRGFNEAEVIDYNALVARVQELGGWNSAGMKKSDRYLDEESHLRWPEIYVLRKLRFAKKKLRDSVKQYFDDHRW</sequence>
<dbReference type="Pfam" id="PF22810">
    <property type="entry name" value="LPMO_AA14"/>
    <property type="match status" value="1"/>
</dbReference>
<evidence type="ECO:0000256" key="12">
    <source>
        <dbReference type="SAM" id="MobiDB-lite"/>
    </source>
</evidence>
<dbReference type="InParanoid" id="K1VWE9"/>
<keyword evidence="4" id="KW-0479">Metal-binding</keyword>
<feature type="compositionally biased region" description="Low complexity" evidence="12">
    <location>
        <begin position="298"/>
        <end position="311"/>
    </location>
</feature>
<comment type="cofactor">
    <cofactor evidence="1">
        <name>Cu(2+)</name>
        <dbReference type="ChEBI" id="CHEBI:29036"/>
    </cofactor>
</comment>
<dbReference type="STRING" id="1220162.K1VWE9"/>
<keyword evidence="5" id="KW-0732">Signal</keyword>
<evidence type="ECO:0000256" key="9">
    <source>
        <dbReference type="ARBA" id="ARBA00023157"/>
    </source>
</evidence>
<keyword evidence="14" id="KW-1185">Reference proteome</keyword>
<reference evidence="13 14" key="1">
    <citation type="journal article" date="2012" name="Eukaryot. Cell">
        <title>Genome sequence of the Trichosporon asahii environmental strain CBS 8904.</title>
        <authorList>
            <person name="Yang R.Y."/>
            <person name="Li H.T."/>
            <person name="Zhu H."/>
            <person name="Zhou G.P."/>
            <person name="Wang M."/>
            <person name="Wang L."/>
        </authorList>
    </citation>
    <scope>NUCLEOTIDE SEQUENCE [LARGE SCALE GENOMIC DNA]</scope>
    <source>
        <strain evidence="13 14">CBS 8904</strain>
    </source>
</reference>
<evidence type="ECO:0000313" key="14">
    <source>
        <dbReference type="Proteomes" id="UP000006757"/>
    </source>
</evidence>
<evidence type="ECO:0000256" key="1">
    <source>
        <dbReference type="ARBA" id="ARBA00001973"/>
    </source>
</evidence>
<evidence type="ECO:0000256" key="5">
    <source>
        <dbReference type="ARBA" id="ARBA00022729"/>
    </source>
</evidence>
<feature type="region of interest" description="Disordered" evidence="12">
    <location>
        <begin position="292"/>
        <end position="311"/>
    </location>
</feature>
<evidence type="ECO:0000313" key="13">
    <source>
        <dbReference type="EMBL" id="EKD04876.1"/>
    </source>
</evidence>
<accession>K1VWE9</accession>
<dbReference type="Proteomes" id="UP000006757">
    <property type="component" value="Unassembled WGS sequence"/>
</dbReference>
<feature type="region of interest" description="Disordered" evidence="12">
    <location>
        <begin position="383"/>
        <end position="530"/>
    </location>
</feature>
<comment type="similarity">
    <text evidence="11">Belongs to the polysaccharide monooxygenase AA14 family.</text>
</comment>
<proteinExistence type="inferred from homology"/>
<keyword evidence="6" id="KW-0560">Oxidoreductase</keyword>
<evidence type="ECO:0000256" key="11">
    <source>
        <dbReference type="ARBA" id="ARBA00046340"/>
    </source>
</evidence>
<keyword evidence="9" id="KW-1015">Disulfide bond</keyword>
<evidence type="ECO:0000256" key="2">
    <source>
        <dbReference type="ARBA" id="ARBA00004613"/>
    </source>
</evidence>
<dbReference type="EMBL" id="AMBO01000187">
    <property type="protein sequence ID" value="EKD04876.1"/>
    <property type="molecule type" value="Genomic_DNA"/>
</dbReference>
<dbReference type="AlphaFoldDB" id="K1VWE9"/>
<comment type="caution">
    <text evidence="13">The sequence shown here is derived from an EMBL/GenBank/DDBJ whole genome shotgun (WGS) entry which is preliminary data.</text>
</comment>
<dbReference type="eggNOG" id="ENOG502QPY1">
    <property type="taxonomic scope" value="Eukaryota"/>
</dbReference>
<feature type="region of interest" description="Disordered" evidence="12">
    <location>
        <begin position="617"/>
        <end position="636"/>
    </location>
</feature>
<evidence type="ECO:0000256" key="3">
    <source>
        <dbReference type="ARBA" id="ARBA00022525"/>
    </source>
</evidence>
<dbReference type="GO" id="GO:0046872">
    <property type="term" value="F:metal ion binding"/>
    <property type="evidence" value="ECO:0007669"/>
    <property type="project" value="UniProtKB-KW"/>
</dbReference>
<comment type="subcellular location">
    <subcellularLocation>
        <location evidence="2">Secreted</location>
    </subcellularLocation>
</comment>
<keyword evidence="8" id="KW-0503">Monooxygenase</keyword>
<evidence type="ECO:0000256" key="10">
    <source>
        <dbReference type="ARBA" id="ARBA00023180"/>
    </source>
</evidence>
<keyword evidence="3" id="KW-0964">Secreted</keyword>
<dbReference type="GO" id="GO:0005576">
    <property type="term" value="C:extracellular region"/>
    <property type="evidence" value="ECO:0007669"/>
    <property type="project" value="UniProtKB-SubCell"/>
</dbReference>
<dbReference type="HOGENOM" id="CLU_325461_0_0_1"/>
<protein>
    <submittedName>
        <fullName evidence="13">Uncharacterized protein</fullName>
    </submittedName>
</protein>
<dbReference type="OrthoDB" id="2019572at2759"/>
<keyword evidence="10" id="KW-0325">Glycoprotein</keyword>
<keyword evidence="7" id="KW-0186">Copper</keyword>
<gene>
    <name evidence="13" type="ORF">A1Q2_00822</name>
</gene>
<evidence type="ECO:0000256" key="6">
    <source>
        <dbReference type="ARBA" id="ARBA00023002"/>
    </source>
</evidence>
<evidence type="ECO:0000256" key="7">
    <source>
        <dbReference type="ARBA" id="ARBA00023008"/>
    </source>
</evidence>
<feature type="compositionally biased region" description="Basic and acidic residues" evidence="12">
    <location>
        <begin position="432"/>
        <end position="521"/>
    </location>
</feature>
<dbReference type="InterPro" id="IPR054497">
    <property type="entry name" value="LPMO_AA14"/>
</dbReference>
<name>K1VWE9_TRIAC</name>